<evidence type="ECO:0000313" key="3">
    <source>
        <dbReference type="Proteomes" id="UP000242791"/>
    </source>
</evidence>
<comment type="caution">
    <text evidence="2">The sequence shown here is derived from an EMBL/GenBank/DDBJ whole genome shotgun (WGS) entry which is preliminary data.</text>
</comment>
<evidence type="ECO:0000313" key="2">
    <source>
        <dbReference type="EMBL" id="OJD22355.1"/>
    </source>
</evidence>
<accession>A0A1J9QQ76</accession>
<proteinExistence type="predicted"/>
<dbReference type="AlphaFoldDB" id="A0A1J9QQ76"/>
<dbReference type="EMBL" id="LGTZ01001088">
    <property type="protein sequence ID" value="OJD22355.1"/>
    <property type="molecule type" value="Genomic_DNA"/>
</dbReference>
<keyword evidence="3" id="KW-1185">Reference proteome</keyword>
<protein>
    <submittedName>
        <fullName evidence="2">Uncharacterized protein</fullName>
    </submittedName>
</protein>
<feature type="region of interest" description="Disordered" evidence="1">
    <location>
        <begin position="1"/>
        <end position="30"/>
    </location>
</feature>
<evidence type="ECO:0000256" key="1">
    <source>
        <dbReference type="SAM" id="MobiDB-lite"/>
    </source>
</evidence>
<gene>
    <name evidence="2" type="ORF">ACJ73_06298</name>
</gene>
<name>A0A1J9QQ76_9EURO</name>
<sequence length="98" mass="11498">MPNANHGTRRSSSTSSDIKGSDNTSQRDEIMTIHSHVLEMIEILERRSAILELIESQSTERMMPIYGTRREIRMQRGTFECRYVENEYNEWKEGESDN</sequence>
<dbReference type="Proteomes" id="UP000242791">
    <property type="component" value="Unassembled WGS sequence"/>
</dbReference>
<organism evidence="2 3">
    <name type="scientific">Blastomyces percursus</name>
    <dbReference type="NCBI Taxonomy" id="1658174"/>
    <lineage>
        <taxon>Eukaryota</taxon>
        <taxon>Fungi</taxon>
        <taxon>Dikarya</taxon>
        <taxon>Ascomycota</taxon>
        <taxon>Pezizomycotina</taxon>
        <taxon>Eurotiomycetes</taxon>
        <taxon>Eurotiomycetidae</taxon>
        <taxon>Onygenales</taxon>
        <taxon>Ajellomycetaceae</taxon>
        <taxon>Blastomyces</taxon>
    </lineage>
</organism>
<dbReference type="VEuPathDB" id="FungiDB:ACJ73_06298"/>
<reference evidence="2 3" key="1">
    <citation type="submission" date="2015-08" db="EMBL/GenBank/DDBJ databases">
        <title>Emmonsia species relationships and genome sequence.</title>
        <authorList>
            <person name="Cuomo C.A."/>
            <person name="Schwartz I.S."/>
            <person name="Kenyon C."/>
            <person name="De Hoog G.S."/>
            <person name="Govender N.P."/>
            <person name="Botha A."/>
            <person name="Moreno L."/>
            <person name="De Vries M."/>
            <person name="Munoz J.F."/>
            <person name="Stielow J.B."/>
        </authorList>
    </citation>
    <scope>NUCLEOTIDE SEQUENCE [LARGE SCALE GENOMIC DNA]</scope>
    <source>
        <strain evidence="2 3">EI222</strain>
    </source>
</reference>
<dbReference type="OrthoDB" id="4191156at2759"/>